<feature type="transmembrane region" description="Helical" evidence="1">
    <location>
        <begin position="46"/>
        <end position="66"/>
    </location>
</feature>
<accession>A0A0F7VEA8</accession>
<evidence type="ECO:0000256" key="1">
    <source>
        <dbReference type="SAM" id="Phobius"/>
    </source>
</evidence>
<dbReference type="AlphaFoldDB" id="A0A0F7VEA8"/>
<keyword evidence="1" id="KW-0472">Membrane</keyword>
<dbReference type="EMBL" id="CDHK01000004">
    <property type="protein sequence ID" value="CEO60378.1"/>
    <property type="molecule type" value="Genomic_DNA"/>
</dbReference>
<keyword evidence="3" id="KW-1185">Reference proteome</keyword>
<protein>
    <recommendedName>
        <fullName evidence="4">Integral membrane protein</fullName>
    </recommendedName>
</protein>
<gene>
    <name evidence="2" type="ORF">PMG11_05007</name>
</gene>
<organism evidence="2 3">
    <name type="scientific">Penicillium brasilianum</name>
    <dbReference type="NCBI Taxonomy" id="104259"/>
    <lineage>
        <taxon>Eukaryota</taxon>
        <taxon>Fungi</taxon>
        <taxon>Dikarya</taxon>
        <taxon>Ascomycota</taxon>
        <taxon>Pezizomycotina</taxon>
        <taxon>Eurotiomycetes</taxon>
        <taxon>Eurotiomycetidae</taxon>
        <taxon>Eurotiales</taxon>
        <taxon>Aspergillaceae</taxon>
        <taxon>Penicillium</taxon>
    </lineage>
</organism>
<keyword evidence="1" id="KW-0812">Transmembrane</keyword>
<keyword evidence="1" id="KW-1133">Transmembrane helix</keyword>
<reference evidence="3" key="1">
    <citation type="journal article" date="2015" name="Genome Announc.">
        <title>Draft genome sequence of the fungus Penicillium brasilianum MG11.</title>
        <authorList>
            <person name="Horn F."/>
            <person name="Linde J."/>
            <person name="Mattern D.J."/>
            <person name="Walther G."/>
            <person name="Guthke R."/>
            <person name="Brakhage A.A."/>
            <person name="Valiante V."/>
        </authorList>
    </citation>
    <scope>NUCLEOTIDE SEQUENCE [LARGE SCALE GENOMIC DNA]</scope>
    <source>
        <strain evidence="3">MG11</strain>
    </source>
</reference>
<name>A0A0F7VEA8_PENBI</name>
<feature type="transmembrane region" description="Helical" evidence="1">
    <location>
        <begin position="9"/>
        <end position="26"/>
    </location>
</feature>
<sequence>MLRQTTDFLVRTIGLVLISSAYFWQFNALTVIDLFGIANPNVDKAALGPAIGCRNAAAGIMLLVLSLQGHRQLAGVFLFVWVTLVGPEDIFLCIKDDTSWTTHAVNLGIGWTLSVLSWYT</sequence>
<evidence type="ECO:0000313" key="2">
    <source>
        <dbReference type="EMBL" id="CEO60378.1"/>
    </source>
</evidence>
<dbReference type="InterPro" id="IPR025363">
    <property type="entry name" value="DUF4267"/>
</dbReference>
<dbReference type="Proteomes" id="UP000042958">
    <property type="component" value="Unassembled WGS sequence"/>
</dbReference>
<evidence type="ECO:0008006" key="4">
    <source>
        <dbReference type="Google" id="ProtNLM"/>
    </source>
</evidence>
<dbReference type="OrthoDB" id="10295460at2759"/>
<proteinExistence type="predicted"/>
<evidence type="ECO:0000313" key="3">
    <source>
        <dbReference type="Proteomes" id="UP000042958"/>
    </source>
</evidence>
<dbReference type="Pfam" id="PF14087">
    <property type="entry name" value="DUF4267"/>
    <property type="match status" value="1"/>
</dbReference>